<dbReference type="Pfam" id="PF02230">
    <property type="entry name" value="Abhydrolase_2"/>
    <property type="match status" value="1"/>
</dbReference>
<proteinExistence type="inferred from homology"/>
<gene>
    <name evidence="4" type="ORF">HWI92_09475</name>
</gene>
<dbReference type="EMBL" id="CP056775">
    <property type="protein sequence ID" value="QRR01118.1"/>
    <property type="molecule type" value="Genomic_DNA"/>
</dbReference>
<dbReference type="InterPro" id="IPR050565">
    <property type="entry name" value="LYPA1-2/EST-like"/>
</dbReference>
<evidence type="ECO:0000256" key="2">
    <source>
        <dbReference type="ARBA" id="ARBA00022801"/>
    </source>
</evidence>
<feature type="domain" description="Phospholipase/carboxylesterase/thioesterase" evidence="3">
    <location>
        <begin position="16"/>
        <end position="205"/>
    </location>
</feature>
<reference evidence="4 5" key="1">
    <citation type="submission" date="2020-06" db="EMBL/GenBank/DDBJ databases">
        <title>Dyadobacter sandarakinus sp. nov., isolated from the soil of the Arctic Yellow River Station.</title>
        <authorList>
            <person name="Zhang Y."/>
            <person name="Peng F."/>
        </authorList>
    </citation>
    <scope>NUCLEOTIDE SEQUENCE [LARGE SCALE GENOMIC DNA]</scope>
    <source>
        <strain evidence="4 5">Q3-56</strain>
    </source>
</reference>
<protein>
    <submittedName>
        <fullName evidence="4">Alpha/beta hydrolase fold domain-containing protein</fullName>
    </submittedName>
</protein>
<comment type="similarity">
    <text evidence="1">Belongs to the AB hydrolase superfamily. AB hydrolase 2 family.</text>
</comment>
<evidence type="ECO:0000256" key="1">
    <source>
        <dbReference type="ARBA" id="ARBA00006499"/>
    </source>
</evidence>
<dbReference type="RefSeq" id="WP_204663108.1">
    <property type="nucleotide sequence ID" value="NZ_CP056775.1"/>
</dbReference>
<accession>A0ABX7I5H9</accession>
<keyword evidence="2 4" id="KW-0378">Hydrolase</keyword>
<dbReference type="PANTHER" id="PTHR10655">
    <property type="entry name" value="LYSOPHOSPHOLIPASE-RELATED"/>
    <property type="match status" value="1"/>
</dbReference>
<dbReference type="SUPFAM" id="SSF53474">
    <property type="entry name" value="alpha/beta-Hydrolases"/>
    <property type="match status" value="1"/>
</dbReference>
<evidence type="ECO:0000313" key="5">
    <source>
        <dbReference type="Proteomes" id="UP000612680"/>
    </source>
</evidence>
<organism evidence="4 5">
    <name type="scientific">Dyadobacter sandarakinus</name>
    <dbReference type="NCBI Taxonomy" id="2747268"/>
    <lineage>
        <taxon>Bacteria</taxon>
        <taxon>Pseudomonadati</taxon>
        <taxon>Bacteroidota</taxon>
        <taxon>Cytophagia</taxon>
        <taxon>Cytophagales</taxon>
        <taxon>Spirosomataceae</taxon>
        <taxon>Dyadobacter</taxon>
    </lineage>
</organism>
<dbReference type="PANTHER" id="PTHR10655:SF17">
    <property type="entry name" value="LYSOPHOSPHOLIPASE-LIKE PROTEIN 1"/>
    <property type="match status" value="1"/>
</dbReference>
<dbReference type="GO" id="GO:0016787">
    <property type="term" value="F:hydrolase activity"/>
    <property type="evidence" value="ECO:0007669"/>
    <property type="project" value="UniProtKB-KW"/>
</dbReference>
<keyword evidence="5" id="KW-1185">Reference proteome</keyword>
<evidence type="ECO:0000313" key="4">
    <source>
        <dbReference type="EMBL" id="QRR01118.1"/>
    </source>
</evidence>
<dbReference type="InterPro" id="IPR029058">
    <property type="entry name" value="AB_hydrolase_fold"/>
</dbReference>
<dbReference type="Gene3D" id="3.40.50.1820">
    <property type="entry name" value="alpha/beta hydrolase"/>
    <property type="match status" value="1"/>
</dbReference>
<sequence length="207" mass="22407">MYTHTKQVITSGVPLAEAEKAIVMLHGRGGSARDIISLNKLLHLEKMAIVAPQANNSSWYPYSFMAPESQNQPALDSAVSVIEQVVKDVEAAGIEQSNIYFAGFSQGACLTLEYVARHAQRYGGVIALTGGLIGEQLVEERYTGDFAGTPVFISTGDPDPHVPVSRVKESVAVLERLNAFVTYAIYPGRPHNISAEEIRLANTHILA</sequence>
<evidence type="ECO:0000259" key="3">
    <source>
        <dbReference type="Pfam" id="PF02230"/>
    </source>
</evidence>
<dbReference type="InterPro" id="IPR003140">
    <property type="entry name" value="PLipase/COase/thioEstase"/>
</dbReference>
<dbReference type="Proteomes" id="UP000612680">
    <property type="component" value="Chromosome"/>
</dbReference>
<name>A0ABX7I5H9_9BACT</name>